<dbReference type="STRING" id="1423715.FD25_GL001544"/>
<dbReference type="GO" id="GO:0006508">
    <property type="term" value="P:proteolysis"/>
    <property type="evidence" value="ECO:0007669"/>
    <property type="project" value="UniProtKB-KW"/>
</dbReference>
<dbReference type="PATRIC" id="fig|1423715.3.peg.1582"/>
<dbReference type="PANTHER" id="PTHR10363:SF2">
    <property type="entry name" value="BLEOMYCIN HYDROLASE"/>
    <property type="match status" value="1"/>
</dbReference>
<keyword evidence="3 5" id="KW-0378">Hydrolase</keyword>
<feature type="active site" evidence="6">
    <location>
        <position position="396"/>
    </location>
</feature>
<evidence type="ECO:0000256" key="6">
    <source>
        <dbReference type="PIRSR" id="PIRSR005700-1"/>
    </source>
</evidence>
<dbReference type="SUPFAM" id="SSF54001">
    <property type="entry name" value="Cysteine proteinases"/>
    <property type="match status" value="1"/>
</dbReference>
<evidence type="ECO:0000256" key="2">
    <source>
        <dbReference type="ARBA" id="ARBA00022670"/>
    </source>
</evidence>
<dbReference type="GO" id="GO:0070005">
    <property type="term" value="F:cysteine-type aminopeptidase activity"/>
    <property type="evidence" value="ECO:0007669"/>
    <property type="project" value="InterPro"/>
</dbReference>
<proteinExistence type="inferred from homology"/>
<dbReference type="GO" id="GO:0005737">
    <property type="term" value="C:cytoplasm"/>
    <property type="evidence" value="ECO:0007669"/>
    <property type="project" value="UniProtKB-SubCell"/>
</dbReference>
<dbReference type="PROSITE" id="PS00139">
    <property type="entry name" value="THIOL_PROTEASE_CYS"/>
    <property type="match status" value="1"/>
</dbReference>
<accession>A0A0R1LGZ0</accession>
<keyword evidence="4 5" id="KW-0788">Thiol protease</keyword>
<evidence type="ECO:0000256" key="3">
    <source>
        <dbReference type="ARBA" id="ARBA00022801"/>
    </source>
</evidence>
<comment type="caution">
    <text evidence="7">The sequence shown here is derived from an EMBL/GenBank/DDBJ whole genome shotgun (WGS) entry which is preliminary data.</text>
</comment>
<dbReference type="PIRSF" id="PIRSF005700">
    <property type="entry name" value="PepC"/>
    <property type="match status" value="1"/>
</dbReference>
<evidence type="ECO:0000256" key="5">
    <source>
        <dbReference type="PIRNR" id="PIRNR005700"/>
    </source>
</evidence>
<evidence type="ECO:0000313" key="8">
    <source>
        <dbReference type="Proteomes" id="UP000051955"/>
    </source>
</evidence>
<dbReference type="GO" id="GO:0009636">
    <property type="term" value="P:response to toxic substance"/>
    <property type="evidence" value="ECO:0007669"/>
    <property type="project" value="TreeGrafter"/>
</dbReference>
<comment type="subcellular location">
    <subcellularLocation>
        <location evidence="1">Cytoplasm</location>
    </subcellularLocation>
</comment>
<evidence type="ECO:0000313" key="7">
    <source>
        <dbReference type="EMBL" id="KRK95163.1"/>
    </source>
</evidence>
<dbReference type="CDD" id="cd00585">
    <property type="entry name" value="Peptidase_C1B"/>
    <property type="match status" value="1"/>
</dbReference>
<dbReference type="Proteomes" id="UP000051955">
    <property type="component" value="Unassembled WGS sequence"/>
</dbReference>
<comment type="similarity">
    <text evidence="5">Belongs to the peptidase C1 family.</text>
</comment>
<dbReference type="GO" id="GO:0043418">
    <property type="term" value="P:homocysteine catabolic process"/>
    <property type="evidence" value="ECO:0007669"/>
    <property type="project" value="TreeGrafter"/>
</dbReference>
<sequence>MLKEGIEFMDETQTNSALTPADLAAFHADLVKQPAHEVISRAVRKSGVLAASEDPNANVRLNRTFSVELDTGKVSNQKHSGRCWLFSTLNTLRHQFAAKYNVKDFELSQSYLFFWDKIERANIFYDNILRTASKPASDREVSFYLARPGEDGGQWAMGAALVQKYGVVPTSAMPESFNTNDTTGFAAALDLKLRKDALTLRQLVADHATDAEIATARKNALSEVYRMAAYSIGEPPTTFDLEYKDDKHQYHRDANLTPQDFFAKYFDVDLDDYVVLSNSPDKAFDKLYALPSQDNVVGGKHITFLNLPMADLKQATIAQLKSGETVWFGNDVLQQMSRQRGFLDSHLYQTADLFGVDLSLTKAQRLEYHEAEVSHAMTFTGVDLVDDQSTRWKVENSWGEKNGDQGYFVMTDDWMDDFVYEVVVHKRFLTPAQRAILTTTPETLPAWDSLN</sequence>
<feature type="active site" evidence="6">
    <location>
        <position position="83"/>
    </location>
</feature>
<reference evidence="7 8" key="1">
    <citation type="journal article" date="2015" name="Genome Announc.">
        <title>Expanding the biotechnology potential of lactobacilli through comparative genomics of 213 strains and associated genera.</title>
        <authorList>
            <person name="Sun Z."/>
            <person name="Harris H.M."/>
            <person name="McCann A."/>
            <person name="Guo C."/>
            <person name="Argimon S."/>
            <person name="Zhang W."/>
            <person name="Yang X."/>
            <person name="Jeffery I.B."/>
            <person name="Cooney J.C."/>
            <person name="Kagawa T.F."/>
            <person name="Liu W."/>
            <person name="Song Y."/>
            <person name="Salvetti E."/>
            <person name="Wrobel A."/>
            <person name="Rasinkangas P."/>
            <person name="Parkhill J."/>
            <person name="Rea M.C."/>
            <person name="O'Sullivan O."/>
            <person name="Ritari J."/>
            <person name="Douillard F.P."/>
            <person name="Paul Ross R."/>
            <person name="Yang R."/>
            <person name="Briner A.E."/>
            <person name="Felis G.E."/>
            <person name="de Vos W.M."/>
            <person name="Barrangou R."/>
            <person name="Klaenhammer T.R."/>
            <person name="Caufield P.W."/>
            <person name="Cui Y."/>
            <person name="Zhang H."/>
            <person name="O'Toole P.W."/>
        </authorList>
    </citation>
    <scope>NUCLEOTIDE SEQUENCE [LARGE SCALE GENOMIC DNA]</scope>
    <source>
        <strain evidence="7 8">DSM 19394</strain>
    </source>
</reference>
<evidence type="ECO:0000256" key="1">
    <source>
        <dbReference type="ARBA" id="ARBA00004496"/>
    </source>
</evidence>
<feature type="active site" evidence="6">
    <location>
        <position position="375"/>
    </location>
</feature>
<protein>
    <recommendedName>
        <fullName evidence="5">Aminopeptidase</fullName>
    </recommendedName>
</protein>
<evidence type="ECO:0000256" key="4">
    <source>
        <dbReference type="ARBA" id="ARBA00022807"/>
    </source>
</evidence>
<dbReference type="InterPro" id="IPR038765">
    <property type="entry name" value="Papain-like_cys_pep_sf"/>
</dbReference>
<dbReference type="AlphaFoldDB" id="A0A0R1LGZ0"/>
<keyword evidence="2 5" id="KW-0645">Protease</keyword>
<dbReference type="PANTHER" id="PTHR10363">
    <property type="entry name" value="BLEOMYCIN HYDROLASE"/>
    <property type="match status" value="1"/>
</dbReference>
<dbReference type="InterPro" id="IPR000169">
    <property type="entry name" value="Pept_cys_AS"/>
</dbReference>
<keyword evidence="8" id="KW-1185">Reference proteome</keyword>
<dbReference type="Gene3D" id="3.90.70.10">
    <property type="entry name" value="Cysteine proteinases"/>
    <property type="match status" value="1"/>
</dbReference>
<dbReference type="EMBL" id="AZDV01000015">
    <property type="protein sequence ID" value="KRK95163.1"/>
    <property type="molecule type" value="Genomic_DNA"/>
</dbReference>
<dbReference type="Pfam" id="PF03051">
    <property type="entry name" value="Peptidase_C1_2"/>
    <property type="match status" value="1"/>
</dbReference>
<name>A0A0R1LGZ0_9LACO</name>
<gene>
    <name evidence="7" type="ORF">FD25_GL001544</name>
</gene>
<keyword evidence="5 7" id="KW-0031">Aminopeptidase</keyword>
<dbReference type="InterPro" id="IPR004134">
    <property type="entry name" value="Peptidase_C1B"/>
</dbReference>
<organism evidence="7 8">
    <name type="scientific">Levilactobacillus acidifarinae DSM 19394 = JCM 15949</name>
    <dbReference type="NCBI Taxonomy" id="1423715"/>
    <lineage>
        <taxon>Bacteria</taxon>
        <taxon>Bacillati</taxon>
        <taxon>Bacillota</taxon>
        <taxon>Bacilli</taxon>
        <taxon>Lactobacillales</taxon>
        <taxon>Lactobacillaceae</taxon>
        <taxon>Levilactobacillus</taxon>
    </lineage>
</organism>